<dbReference type="OrthoDB" id="7845708at2"/>
<feature type="transmembrane region" description="Helical" evidence="1">
    <location>
        <begin position="62"/>
        <end position="79"/>
    </location>
</feature>
<dbReference type="RefSeq" id="WP_142852130.1">
    <property type="nucleotide sequence ID" value="NZ_FXWW01000001.1"/>
</dbReference>
<protein>
    <submittedName>
        <fullName evidence="3">YcxB family protein</fullName>
    </submittedName>
</protein>
<evidence type="ECO:0000313" key="4">
    <source>
        <dbReference type="Proteomes" id="UP000315816"/>
    </source>
</evidence>
<gene>
    <name evidence="3" type="ORF">FIL88_01935</name>
</gene>
<name>A0A545STT7_9RHOB</name>
<evidence type="ECO:0000259" key="2">
    <source>
        <dbReference type="Pfam" id="PF14317"/>
    </source>
</evidence>
<feature type="transmembrane region" description="Helical" evidence="1">
    <location>
        <begin position="38"/>
        <end position="56"/>
    </location>
</feature>
<sequence length="181" mass="19800">MSTTLEYYSRFDAIDVDYALRAMAAERRRRAKGWGGKARTLILSIAFICVAAIVAIASASGVWVFLSFMPLLGAGFYVLQHSRNSYQTTLSKSPLRGGVVRIVLSALGMRITHPGYEVVISWSHMEGVIVTERGLLLMIDVYDYCPLAKSAFSSDADMQEVVAQIEAWRAAGVAQPSKSDA</sequence>
<dbReference type="AlphaFoldDB" id="A0A545STT7"/>
<accession>A0A545STT7</accession>
<comment type="caution">
    <text evidence="3">The sequence shown here is derived from an EMBL/GenBank/DDBJ whole genome shotgun (WGS) entry which is preliminary data.</text>
</comment>
<reference evidence="3 4" key="1">
    <citation type="submission" date="2019-06" db="EMBL/GenBank/DDBJ databases">
        <title>A novel species of marine bacteria.</title>
        <authorList>
            <person name="Wang Y."/>
        </authorList>
    </citation>
    <scope>NUCLEOTIDE SEQUENCE [LARGE SCALE GENOMIC DNA]</scope>
    <source>
        <strain evidence="3 4">MA1-10</strain>
    </source>
</reference>
<dbReference type="InterPro" id="IPR025588">
    <property type="entry name" value="YcxB-like_C"/>
</dbReference>
<feature type="domain" description="YcxB-like C-terminal" evidence="2">
    <location>
        <begin position="108"/>
        <end position="164"/>
    </location>
</feature>
<keyword evidence="1" id="KW-0472">Membrane</keyword>
<dbReference type="Pfam" id="PF14317">
    <property type="entry name" value="YcxB"/>
    <property type="match status" value="1"/>
</dbReference>
<keyword evidence="1" id="KW-1133">Transmembrane helix</keyword>
<evidence type="ECO:0000313" key="3">
    <source>
        <dbReference type="EMBL" id="TQV68376.1"/>
    </source>
</evidence>
<proteinExistence type="predicted"/>
<keyword evidence="1" id="KW-0812">Transmembrane</keyword>
<dbReference type="EMBL" id="VICH01000004">
    <property type="protein sequence ID" value="TQV68376.1"/>
    <property type="molecule type" value="Genomic_DNA"/>
</dbReference>
<evidence type="ECO:0000256" key="1">
    <source>
        <dbReference type="SAM" id="Phobius"/>
    </source>
</evidence>
<organism evidence="3 4">
    <name type="scientific">Aliiroseovarius halocynthiae</name>
    <dbReference type="NCBI Taxonomy" id="985055"/>
    <lineage>
        <taxon>Bacteria</taxon>
        <taxon>Pseudomonadati</taxon>
        <taxon>Pseudomonadota</taxon>
        <taxon>Alphaproteobacteria</taxon>
        <taxon>Rhodobacterales</taxon>
        <taxon>Paracoccaceae</taxon>
        <taxon>Aliiroseovarius</taxon>
    </lineage>
</organism>
<dbReference type="Proteomes" id="UP000315816">
    <property type="component" value="Unassembled WGS sequence"/>
</dbReference>
<keyword evidence="4" id="KW-1185">Reference proteome</keyword>